<feature type="compositionally biased region" description="Basic and acidic residues" evidence="5">
    <location>
        <begin position="406"/>
        <end position="417"/>
    </location>
</feature>
<feature type="compositionally biased region" description="Acidic residues" evidence="5">
    <location>
        <begin position="473"/>
        <end position="482"/>
    </location>
</feature>
<feature type="compositionally biased region" description="Basic and acidic residues" evidence="5">
    <location>
        <begin position="749"/>
        <end position="763"/>
    </location>
</feature>
<name>A0ABN7B190_9HEMI</name>
<gene>
    <name evidence="7" type="ORF">NTJ_11003</name>
</gene>
<proteinExistence type="predicted"/>
<feature type="compositionally biased region" description="Basic and acidic residues" evidence="5">
    <location>
        <begin position="457"/>
        <end position="472"/>
    </location>
</feature>
<reference evidence="7 8" key="1">
    <citation type="submission" date="2023-09" db="EMBL/GenBank/DDBJ databases">
        <title>Nesidiocoris tenuis whole genome shotgun sequence.</title>
        <authorList>
            <person name="Shibata T."/>
            <person name="Shimoda M."/>
            <person name="Kobayashi T."/>
            <person name="Uehara T."/>
        </authorList>
    </citation>
    <scope>NUCLEOTIDE SEQUENCE [LARGE SCALE GENOMIC DNA]</scope>
    <source>
        <strain evidence="7 8">Japan</strain>
    </source>
</reference>
<dbReference type="InterPro" id="IPR050688">
    <property type="entry name" value="Zinc_finger/UBP_domain"/>
</dbReference>
<keyword evidence="3" id="KW-0863">Zinc-finger</keyword>
<evidence type="ECO:0000256" key="5">
    <source>
        <dbReference type="SAM" id="MobiDB-lite"/>
    </source>
</evidence>
<dbReference type="EMBL" id="AP028917">
    <property type="protein sequence ID" value="BES98188.1"/>
    <property type="molecule type" value="Genomic_DNA"/>
</dbReference>
<evidence type="ECO:0000313" key="7">
    <source>
        <dbReference type="EMBL" id="BES98188.1"/>
    </source>
</evidence>
<dbReference type="PANTHER" id="PTHR24403:SF106">
    <property type="entry name" value="PR_SET DOMAIN 13"/>
    <property type="match status" value="1"/>
</dbReference>
<evidence type="ECO:0000259" key="6">
    <source>
        <dbReference type="PROSITE" id="PS00028"/>
    </source>
</evidence>
<evidence type="ECO:0000256" key="3">
    <source>
        <dbReference type="ARBA" id="ARBA00022771"/>
    </source>
</evidence>
<dbReference type="InterPro" id="IPR013087">
    <property type="entry name" value="Znf_C2H2_type"/>
</dbReference>
<evidence type="ECO:0000256" key="1">
    <source>
        <dbReference type="ARBA" id="ARBA00022723"/>
    </source>
</evidence>
<feature type="compositionally biased region" description="Low complexity" evidence="5">
    <location>
        <begin position="1307"/>
        <end position="1331"/>
    </location>
</feature>
<feature type="compositionally biased region" description="Acidic residues" evidence="5">
    <location>
        <begin position="203"/>
        <end position="218"/>
    </location>
</feature>
<dbReference type="Proteomes" id="UP001307889">
    <property type="component" value="Chromosome 9"/>
</dbReference>
<feature type="compositionally biased region" description="Low complexity" evidence="5">
    <location>
        <begin position="1277"/>
        <end position="1290"/>
    </location>
</feature>
<dbReference type="PANTHER" id="PTHR24403">
    <property type="entry name" value="ZINC FINGER PROTEIN"/>
    <property type="match status" value="1"/>
</dbReference>
<evidence type="ECO:0000256" key="2">
    <source>
        <dbReference type="ARBA" id="ARBA00022737"/>
    </source>
</evidence>
<sequence>MDGLSLSFQQFVPTFLGISNFFPVPVQFGSRVAKFSSILATKSSAIAVGKGYDGKVGKGAAMALLGLFRYNGVPAWPPTELVLPFGSNCHPSRCGRGTILAEIVTRVLAGDVTKAGMGCHGYHSPAPITMEAVDDISDREVSSKIAASEQVHKDDIKVNGDVNGAYDDNAGSANEDGAGEDESETTAASPAVSDSHTNGRTADDDEAADGEDAADGEEAASRENGVNDEEGMDVDGSDNEQKDEEEPEHDEHGDVSSLDCIVESSVNDGAMDVDEVEEDGKSESGLQDSNSDSVSRTRTNDDGEEDDGSQSAKADDDGRRDDESGAEDDSPPPTPAKSILSNIKGVDSSTPMSKELEDLSKIGARGSLEITLVKKDASSDRNKDEEVDRASEPAILTITDASSKPVDTESTPKKKSDDEDSIIEISPEKGSAKKKKVSVPLNITPRRSSRNLNKTKSYTDKDAYDELDKKGADEDDDDDDVQEVVPTDPLACEADDKNKTMKKTTIVVSDTKRLAEIAAGSKQNRTPSGKKEPTLVIIDTNSILSGKGGIPMSTSLPQMTITPTGNRQAGVQQAAFIRSLNQGTTFITKPQVVPVSLPQVQQPPPPQPKPPIILPSLTDDMYVVEAPSFIVPYVYEKPPLTALKEYITDLEKAIKEQHKEEKEKKRADKEKRKEAELKASAEKAEGGESKGDKADDDEDDAGKNEDEKMEVDDDEQKAQKKKEDDPEFKEDSVKDDKSDTDSDDDAKDSDDTSSRKDDDVSIVGEAKKKSENYFENPLGKFFMQIGVNLVQEHVQTDLLRNQKRKRDKDGDNCPPEVHKAINSLLKTLEYSKENNKPYKLELKKCQLCNFKTESSLVMAHHLETPHMRNYVYRCNFCTLEVRSPHDILLHMESAHNVRGRLERAPAFHQCPNCPFEDGQKGKLSRHLLSCAKKYKQERNQEPPLDWEPPAKIPRVKGARPGIPGSPLYSAASLVPRGSVSLGRMPTPAGHSLLAPRGRGRPPIYINRGGVTLDGRQAHGKGLQQIRPAMVFNSGGRPSNPQQQVLIPTVFNSLYSKGNNPAAMAAASAGATAKLLQQPSISITPLPRQASAPSNQQPTAAAQAAAQMSYVAKPGRPAGGSKTTFVICEICDGYIKDLEQLRNHMQWIHKVKIHPKMIYNRPPLNCQKCQFRFFTDQGLERHLLGSHGLVTSSMQEAANKGKDGGRCPVCGRVYQWKLLNHVARDHNMSLKPAHLSYKCTVCTATFGMYKQFESHVYSAHSVVAKRGSTDKKAPSTGQPAAQPSTSSTSQSEGMLKPLKINDEITIIPQPARAKTKPQQQPAPTKPAKVIEF</sequence>
<feature type="compositionally biased region" description="Polar residues" evidence="5">
    <location>
        <begin position="185"/>
        <end position="200"/>
    </location>
</feature>
<feature type="domain" description="C2H2-type" evidence="6">
    <location>
        <begin position="874"/>
        <end position="895"/>
    </location>
</feature>
<feature type="compositionally biased region" description="Basic and acidic residues" evidence="5">
    <location>
        <begin position="313"/>
        <end position="323"/>
    </location>
</feature>
<feature type="domain" description="C2H2-type" evidence="6">
    <location>
        <begin position="1238"/>
        <end position="1259"/>
    </location>
</feature>
<feature type="compositionally biased region" description="Basic and acidic residues" evidence="5">
    <location>
        <begin position="372"/>
        <end position="391"/>
    </location>
</feature>
<accession>A0ABN7B190</accession>
<feature type="domain" description="C2H2-type" evidence="6">
    <location>
        <begin position="1165"/>
        <end position="1186"/>
    </location>
</feature>
<protein>
    <submittedName>
        <fullName evidence="7">ZnF_C2H2</fullName>
    </submittedName>
</protein>
<feature type="region of interest" description="Disordered" evidence="5">
    <location>
        <begin position="1267"/>
        <end position="1331"/>
    </location>
</feature>
<dbReference type="Gene3D" id="3.30.160.60">
    <property type="entry name" value="Classic Zinc Finger"/>
    <property type="match status" value="1"/>
</dbReference>
<feature type="domain" description="C2H2-type" evidence="6">
    <location>
        <begin position="1127"/>
        <end position="1148"/>
    </location>
</feature>
<feature type="compositionally biased region" description="Polar residues" evidence="5">
    <location>
        <begin position="284"/>
        <end position="297"/>
    </location>
</feature>
<feature type="compositionally biased region" description="Basic and acidic residues" evidence="5">
    <location>
        <begin position="658"/>
        <end position="693"/>
    </location>
</feature>
<evidence type="ECO:0000256" key="4">
    <source>
        <dbReference type="ARBA" id="ARBA00022833"/>
    </source>
</evidence>
<keyword evidence="8" id="KW-1185">Reference proteome</keyword>
<feature type="region of interest" description="Disordered" evidence="5">
    <location>
        <begin position="658"/>
        <end position="763"/>
    </location>
</feature>
<evidence type="ECO:0000313" key="8">
    <source>
        <dbReference type="Proteomes" id="UP001307889"/>
    </source>
</evidence>
<dbReference type="SMART" id="SM00355">
    <property type="entry name" value="ZnF_C2H2"/>
    <property type="match status" value="7"/>
</dbReference>
<feature type="compositionally biased region" description="Acidic residues" evidence="5">
    <location>
        <begin position="226"/>
        <end position="248"/>
    </location>
</feature>
<feature type="compositionally biased region" description="Basic and acidic residues" evidence="5">
    <location>
        <begin position="716"/>
        <end position="740"/>
    </location>
</feature>
<keyword evidence="2" id="KW-0677">Repeat</keyword>
<dbReference type="PROSITE" id="PS00028">
    <property type="entry name" value="ZINC_FINGER_C2H2_1"/>
    <property type="match status" value="4"/>
</dbReference>
<keyword evidence="1" id="KW-0479">Metal-binding</keyword>
<feature type="compositionally biased region" description="Acidic residues" evidence="5">
    <location>
        <begin position="271"/>
        <end position="280"/>
    </location>
</feature>
<organism evidence="7 8">
    <name type="scientific">Nesidiocoris tenuis</name>
    <dbReference type="NCBI Taxonomy" id="355587"/>
    <lineage>
        <taxon>Eukaryota</taxon>
        <taxon>Metazoa</taxon>
        <taxon>Ecdysozoa</taxon>
        <taxon>Arthropoda</taxon>
        <taxon>Hexapoda</taxon>
        <taxon>Insecta</taxon>
        <taxon>Pterygota</taxon>
        <taxon>Neoptera</taxon>
        <taxon>Paraneoptera</taxon>
        <taxon>Hemiptera</taxon>
        <taxon>Heteroptera</taxon>
        <taxon>Panheteroptera</taxon>
        <taxon>Cimicomorpha</taxon>
        <taxon>Miridae</taxon>
        <taxon>Dicyphina</taxon>
        <taxon>Nesidiocoris</taxon>
    </lineage>
</organism>
<feature type="region of interest" description="Disordered" evidence="5">
    <location>
        <begin position="141"/>
        <end position="488"/>
    </location>
</feature>
<keyword evidence="4" id="KW-0862">Zinc</keyword>